<comment type="caution">
    <text evidence="2">The sequence shown here is derived from an EMBL/GenBank/DDBJ whole genome shotgun (WGS) entry which is preliminary data.</text>
</comment>
<keyword evidence="1" id="KW-1133">Transmembrane helix</keyword>
<feature type="transmembrane region" description="Helical" evidence="1">
    <location>
        <begin position="42"/>
        <end position="64"/>
    </location>
</feature>
<dbReference type="AlphaFoldDB" id="R4Z1I1"/>
<evidence type="ECO:0000313" key="3">
    <source>
        <dbReference type="Proteomes" id="UP000018291"/>
    </source>
</evidence>
<dbReference type="RefSeq" id="WP_012223967.1">
    <property type="nucleotide sequence ID" value="NZ_HG422565.1"/>
</dbReference>
<organism evidence="2 3">
    <name type="scientific">Candidatus Neomicrothrix parvicella RN1</name>
    <dbReference type="NCBI Taxonomy" id="1229780"/>
    <lineage>
        <taxon>Bacteria</taxon>
        <taxon>Bacillati</taxon>
        <taxon>Actinomycetota</taxon>
        <taxon>Acidimicrobiia</taxon>
        <taxon>Acidimicrobiales</taxon>
        <taxon>Microthrixaceae</taxon>
        <taxon>Candidatus Neomicrothrix</taxon>
    </lineage>
</organism>
<reference evidence="2 3" key="1">
    <citation type="journal article" date="2013" name="ISME J.">
        <title>Metabolic model for the filamentous 'Candidatus Microthrix parvicella' based on genomic and metagenomic analyses.</title>
        <authorList>
            <person name="Jon McIlroy S."/>
            <person name="Kristiansen R."/>
            <person name="Albertsen M."/>
            <person name="Michael Karst S."/>
            <person name="Rossetti S."/>
            <person name="Lund Nielsen J."/>
            <person name="Tandoi V."/>
            <person name="James Seviour R."/>
            <person name="Nielsen P.H."/>
        </authorList>
    </citation>
    <scope>NUCLEOTIDE SEQUENCE [LARGE SCALE GENOMIC DNA]</scope>
    <source>
        <strain evidence="2 3">RN1</strain>
    </source>
</reference>
<name>R4Z1I1_9ACTN</name>
<sequence length="85" mass="8595">MTTPHVSAPPRLGSAARSSAVAAAGRVAARRPSRPARSMRDLTPFIFLAMILIPSLIILGLAIADPGVPQTGIDAPQAVTAAPGS</sequence>
<dbReference type="EMBL" id="CANL01000005">
    <property type="protein sequence ID" value="CCM62462.1"/>
    <property type="molecule type" value="Genomic_DNA"/>
</dbReference>
<keyword evidence="1" id="KW-0472">Membrane</keyword>
<keyword evidence="1" id="KW-0812">Transmembrane</keyword>
<dbReference type="Proteomes" id="UP000018291">
    <property type="component" value="Unassembled WGS sequence"/>
</dbReference>
<gene>
    <name evidence="2" type="ORF">BN381_130020</name>
</gene>
<dbReference type="STRING" id="1229780.BN381_130020"/>
<keyword evidence="3" id="KW-1185">Reference proteome</keyword>
<evidence type="ECO:0000256" key="1">
    <source>
        <dbReference type="SAM" id="Phobius"/>
    </source>
</evidence>
<evidence type="ECO:0000313" key="2">
    <source>
        <dbReference type="EMBL" id="CCM62462.1"/>
    </source>
</evidence>
<protein>
    <submittedName>
        <fullName evidence="2">Uncharacterized protein</fullName>
    </submittedName>
</protein>
<dbReference type="HOGENOM" id="CLU_2506570_0_0_11"/>
<proteinExistence type="predicted"/>
<accession>R4Z1I1</accession>